<organism evidence="1 2">
    <name type="scientific">Actinobacillus porcinus</name>
    <dbReference type="NCBI Taxonomy" id="51048"/>
    <lineage>
        <taxon>Bacteria</taxon>
        <taxon>Pseudomonadati</taxon>
        <taxon>Pseudomonadota</taxon>
        <taxon>Gammaproteobacteria</taxon>
        <taxon>Pasteurellales</taxon>
        <taxon>Pasteurellaceae</taxon>
        <taxon>Actinobacillus</taxon>
    </lineage>
</organism>
<dbReference type="GeneID" id="86156307"/>
<dbReference type="PROSITE" id="PS51257">
    <property type="entry name" value="PROKAR_LIPOPROTEIN"/>
    <property type="match status" value="1"/>
</dbReference>
<protein>
    <submittedName>
        <fullName evidence="1">Slp family outer membrane lipoprotein</fullName>
    </submittedName>
</protein>
<comment type="caution">
    <text evidence="1">The sequence shown here is derived from an EMBL/GenBank/DDBJ whole genome shotgun (WGS) entry which is preliminary data.</text>
</comment>
<dbReference type="EMBL" id="CABFKI010000014">
    <property type="protein sequence ID" value="VTU09296.1"/>
    <property type="molecule type" value="Genomic_DNA"/>
</dbReference>
<keyword evidence="2" id="KW-1185">Reference proteome</keyword>
<evidence type="ECO:0000313" key="1">
    <source>
        <dbReference type="EMBL" id="VTU09296.1"/>
    </source>
</evidence>
<dbReference type="InterPro" id="IPR004658">
    <property type="entry name" value="OMP_Slp"/>
</dbReference>
<accession>A0ABY6TLN2</accession>
<dbReference type="PANTHER" id="PTHR37530:SF1">
    <property type="entry name" value="OUTER MEMBRANE PROTEIN SLP"/>
    <property type="match status" value="1"/>
</dbReference>
<keyword evidence="1" id="KW-0449">Lipoprotein</keyword>
<dbReference type="Proteomes" id="UP000308167">
    <property type="component" value="Unassembled WGS sequence"/>
</dbReference>
<evidence type="ECO:0000313" key="2">
    <source>
        <dbReference type="Proteomes" id="UP000308167"/>
    </source>
</evidence>
<dbReference type="PANTHER" id="PTHR37530">
    <property type="entry name" value="OUTER MEMBRANE PROTEIN SLP"/>
    <property type="match status" value="1"/>
</dbReference>
<gene>
    <name evidence="1" type="primary">slp</name>
    <name evidence="1" type="ORF">SAMEA1410922_01939</name>
</gene>
<dbReference type="Pfam" id="PF03843">
    <property type="entry name" value="Slp"/>
    <property type="match status" value="1"/>
</dbReference>
<reference evidence="1 2" key="1">
    <citation type="submission" date="2019-05" db="EMBL/GenBank/DDBJ databases">
        <authorList>
            <consortium name="Pathogen Informatics"/>
        </authorList>
    </citation>
    <scope>NUCLEOTIDE SEQUENCE [LARGE SCALE GENOMIC DNA]</scope>
    <source>
        <strain evidence="1 2">NM319</strain>
    </source>
</reference>
<proteinExistence type="predicted"/>
<dbReference type="RefSeq" id="WP_135710935.1">
    <property type="nucleotide sequence ID" value="NZ_CABFKI010000014.1"/>
</dbReference>
<dbReference type="PIRSF" id="PIRSF004982">
    <property type="entry name" value="SlP"/>
    <property type="match status" value="1"/>
</dbReference>
<sequence length="189" mass="21676">MKKIWLFLTALLLTACVNPPKGLEKDEFTIQSLKKIEADDYLCKCKKVRLAGKVISATALKTQTQVEVMSLPVASFSAKPIIDAQTDGRFIVNLTGFVDPAGLKDQYITVAGTLVGKEMGKIDQADYEFPLIQATAYKQWKQRQEYDYDDYYDRDWDGYYYGRFGWGYPRIFGRFSLGYPEPKLRTVLY</sequence>
<name>A0ABY6TLN2_9PAST</name>
<dbReference type="NCBIfam" id="TIGR00752">
    <property type="entry name" value="slp"/>
    <property type="match status" value="1"/>
</dbReference>